<accession>A0ABX7WKP3</accession>
<proteinExistence type="predicted"/>
<evidence type="ECO:0000256" key="1">
    <source>
        <dbReference type="SAM" id="Phobius"/>
    </source>
</evidence>
<organism evidence="2 3">
    <name type="scientific">Halomonas sulfidivorans</name>
    <dbReference type="NCBI Taxonomy" id="2733488"/>
    <lineage>
        <taxon>Bacteria</taxon>
        <taxon>Pseudomonadati</taxon>
        <taxon>Pseudomonadota</taxon>
        <taxon>Gammaproteobacteria</taxon>
        <taxon>Oceanospirillales</taxon>
        <taxon>Halomonadaceae</taxon>
        <taxon>Halomonas</taxon>
    </lineage>
</organism>
<feature type="transmembrane region" description="Helical" evidence="1">
    <location>
        <begin position="25"/>
        <end position="45"/>
    </location>
</feature>
<protein>
    <submittedName>
        <fullName evidence="2">Uncharacterized protein</fullName>
    </submittedName>
</protein>
<evidence type="ECO:0000313" key="2">
    <source>
        <dbReference type="EMBL" id="QTP60933.1"/>
    </source>
</evidence>
<keyword evidence="1" id="KW-0472">Membrane</keyword>
<reference evidence="2 3" key="1">
    <citation type="journal article" date="2021" name="Front. Microbiol.">
        <title>Aerobic Denitrification and Heterotrophic Sulfur Oxidation in the Genus Halomonas Revealed by Six Novel Species Characterizations and Genome-Based Analysis.</title>
        <authorList>
            <person name="Wang L."/>
            <person name="Shao Z."/>
        </authorList>
    </citation>
    <scope>NUCLEOTIDE SEQUENCE [LARGE SCALE GENOMIC DNA]</scope>
    <source>
        <strain evidence="2 3">MCCC 1A13718</strain>
    </source>
</reference>
<dbReference type="Proteomes" id="UP000671845">
    <property type="component" value="Chromosome"/>
</dbReference>
<dbReference type="RefSeq" id="WP_209474878.1">
    <property type="nucleotide sequence ID" value="NZ_CP053383.1"/>
</dbReference>
<evidence type="ECO:0000313" key="3">
    <source>
        <dbReference type="Proteomes" id="UP000671845"/>
    </source>
</evidence>
<gene>
    <name evidence="2" type="ORF">HNO53_20775</name>
</gene>
<keyword evidence="1" id="KW-0812">Transmembrane</keyword>
<sequence>MQHRKPVRASIQWIMLKLDIPAPPFVQHCLGILVLMIGLGILLWLGQPVILAML</sequence>
<name>A0ABX7WKP3_9GAMM</name>
<dbReference type="EMBL" id="CP053383">
    <property type="protein sequence ID" value="QTP60933.1"/>
    <property type="molecule type" value="Genomic_DNA"/>
</dbReference>
<keyword evidence="1" id="KW-1133">Transmembrane helix</keyword>
<keyword evidence="3" id="KW-1185">Reference proteome</keyword>